<dbReference type="NCBIfam" id="TIGR00691">
    <property type="entry name" value="spoT_relA"/>
    <property type="match status" value="1"/>
</dbReference>
<dbReference type="PROSITE" id="PS51880">
    <property type="entry name" value="TGS"/>
    <property type="match status" value="1"/>
</dbReference>
<dbReference type="GO" id="GO:0015949">
    <property type="term" value="P:nucleobase-containing small molecule interconversion"/>
    <property type="evidence" value="ECO:0007669"/>
    <property type="project" value="UniProtKB-ARBA"/>
</dbReference>
<dbReference type="CDD" id="cd05399">
    <property type="entry name" value="NT_Rel-Spo_like"/>
    <property type="match status" value="1"/>
</dbReference>
<dbReference type="InterPro" id="IPR002912">
    <property type="entry name" value="ACT_dom"/>
</dbReference>
<dbReference type="NCBIfam" id="NF008124">
    <property type="entry name" value="PRK10872.1"/>
    <property type="match status" value="1"/>
</dbReference>
<dbReference type="Pfam" id="PF04607">
    <property type="entry name" value="RelA_SpoT"/>
    <property type="match status" value="1"/>
</dbReference>
<dbReference type="GO" id="GO:0042594">
    <property type="term" value="P:response to starvation"/>
    <property type="evidence" value="ECO:0007669"/>
    <property type="project" value="TreeGrafter"/>
</dbReference>
<sequence length="740" mass="83712">MVSVTTNLPDSDALDERDIRVWLAGLSVKRSAAEMEKLHEACDLAFEIHREGVEVTGETTLRHALAVAEILADMDLDWETLAAAILHDVLPGDQVNLSRLEKLFGKSVSRMVSDMARIGFVSRGRGSSQHDKEAEHTENLRRMLLSIADDIRVVLIVLAERLHIMRILKSLPESMRVREARETQQIYAPLANRLGIWQIKWELEDLCLRYLEPETYKEIAHKLDGRRADREDYIDDVIDDLQSKFSELHINAEVTGRPKHIYSIWKKMKRKSVPFEQIFDLRAVRVLVDSVADCYAAVGVVHGLWRHIPGEFDDYIATPKANMYRSIHTAVIGPEDKTLEIQIRTHDMHEHAELGVAAHWRYKEGGKKGDAEFERRVSLMRNWIEVKDDPAGSDDFVDNLKSEFESRQVYVLTPQGKVVELQKGATAVDFAYAIHSDVGHRCRGAKIDGKITTLTHPLESGQLVEILTIKEGGPSRDWLSPHLGYLKTSRARNRVRQWFKHQDYEQHLHDGKISLDREVGRLGMPKPDLSIAAKRFNFKKTDDLLAAIGRGEVSPIQVAGMGAPHPIPDKPPTKVVSITHRKAGKKKTGNKSEVVVEGVDDLMTHMARCCKPVPNDGIIGFITRGRGVTVHRTDCSKITHLKGDDQQRLIDVSWAEEDSSNVYPVDIRIEATDRKGLLRDISAILTNEEVDVLGVNTQSNRKLDRANMRFTVEISSMRQLSRLIDKISQLPDVLSARRDV</sequence>
<dbReference type="InterPro" id="IPR004095">
    <property type="entry name" value="TGS"/>
</dbReference>
<dbReference type="Pfam" id="PF02824">
    <property type="entry name" value="TGS"/>
    <property type="match status" value="1"/>
</dbReference>
<evidence type="ECO:0000256" key="6">
    <source>
        <dbReference type="ARBA" id="ARBA00033308"/>
    </source>
</evidence>
<keyword evidence="11" id="KW-0418">Kinase</keyword>
<keyword evidence="11" id="KW-0808">Transferase</keyword>
<dbReference type="GO" id="GO:0008893">
    <property type="term" value="F:guanosine-3',5'-bis(diphosphate) 3'-diphosphatase activity"/>
    <property type="evidence" value="ECO:0007669"/>
    <property type="project" value="UniProtKB-EC"/>
</dbReference>
<feature type="domain" description="ACT" evidence="9">
    <location>
        <begin position="666"/>
        <end position="740"/>
    </location>
</feature>
<dbReference type="SUPFAM" id="SSF81271">
    <property type="entry name" value="TGS-like"/>
    <property type="match status" value="1"/>
</dbReference>
<dbReference type="Gene3D" id="3.30.460.10">
    <property type="entry name" value="Beta Polymerase, domain 2"/>
    <property type="match status" value="1"/>
</dbReference>
<evidence type="ECO:0000256" key="2">
    <source>
        <dbReference type="ARBA" id="ARBA00024329"/>
    </source>
</evidence>
<keyword evidence="12" id="KW-1185">Reference proteome</keyword>
<dbReference type="SMART" id="SM00954">
    <property type="entry name" value="RelA_SpoT"/>
    <property type="match status" value="1"/>
</dbReference>
<dbReference type="CDD" id="cd01668">
    <property type="entry name" value="TGS_RSH"/>
    <property type="match status" value="1"/>
</dbReference>
<evidence type="ECO:0000256" key="3">
    <source>
        <dbReference type="ARBA" id="ARBA00024387"/>
    </source>
</evidence>
<dbReference type="GO" id="GO:0005886">
    <property type="term" value="C:plasma membrane"/>
    <property type="evidence" value="ECO:0007669"/>
    <property type="project" value="TreeGrafter"/>
</dbReference>
<dbReference type="InterPro" id="IPR012676">
    <property type="entry name" value="TGS-like"/>
</dbReference>
<dbReference type="PANTHER" id="PTHR21262">
    <property type="entry name" value="GUANOSINE-3',5'-BIS DIPHOSPHATE 3'-PYROPHOSPHOHYDROLASE"/>
    <property type="match status" value="1"/>
</dbReference>
<dbReference type="InterPro" id="IPR045865">
    <property type="entry name" value="ACT-like_dom_sf"/>
</dbReference>
<dbReference type="Pfam" id="PF19296">
    <property type="entry name" value="RelA_AH_RIS"/>
    <property type="match status" value="1"/>
</dbReference>
<reference evidence="11 12" key="1">
    <citation type="submission" date="2019-07" db="EMBL/GenBank/DDBJ databases">
        <title>The pathways for chlorine oxyanion respiration interact through the shared metabolite chlorate.</title>
        <authorList>
            <person name="Barnum T.P."/>
            <person name="Cheng Y."/>
            <person name="Hill K.A."/>
            <person name="Lucas L.N."/>
            <person name="Carlson H.K."/>
            <person name="Coates J.D."/>
        </authorList>
    </citation>
    <scope>NUCLEOTIDE SEQUENCE [LARGE SCALE GENOMIC DNA]</scope>
    <source>
        <strain evidence="11 12">BK-1</strain>
    </source>
</reference>
<proteinExistence type="inferred from homology"/>
<gene>
    <name evidence="11" type="primary">relA</name>
    <name evidence="11" type="ORF">FHP88_14260</name>
</gene>
<dbReference type="GO" id="GO:0016301">
    <property type="term" value="F:kinase activity"/>
    <property type="evidence" value="ECO:0007669"/>
    <property type="project" value="UniProtKB-KW"/>
</dbReference>
<dbReference type="Gene3D" id="1.10.3210.10">
    <property type="entry name" value="Hypothetical protein af1432"/>
    <property type="match status" value="1"/>
</dbReference>
<evidence type="ECO:0000256" key="7">
    <source>
        <dbReference type="ARBA" id="ARBA00047968"/>
    </source>
</evidence>
<evidence type="ECO:0000256" key="4">
    <source>
        <dbReference type="ARBA" id="ARBA00029754"/>
    </source>
</evidence>
<dbReference type="Pfam" id="PF13328">
    <property type="entry name" value="HD_4"/>
    <property type="match status" value="1"/>
</dbReference>
<dbReference type="InterPro" id="IPR043519">
    <property type="entry name" value="NT_sf"/>
</dbReference>
<dbReference type="OrthoDB" id="9805041at2"/>
<dbReference type="Gene3D" id="3.10.20.30">
    <property type="match status" value="1"/>
</dbReference>
<comment type="catalytic activity">
    <reaction evidence="7">
        <text>guanosine 3',5'-bis(diphosphate) + H2O = GDP + diphosphate + H(+)</text>
        <dbReference type="Rhea" id="RHEA:14253"/>
        <dbReference type="ChEBI" id="CHEBI:15377"/>
        <dbReference type="ChEBI" id="CHEBI:15378"/>
        <dbReference type="ChEBI" id="CHEBI:33019"/>
        <dbReference type="ChEBI" id="CHEBI:58189"/>
        <dbReference type="ChEBI" id="CHEBI:77828"/>
        <dbReference type="EC" id="3.1.7.2"/>
    </reaction>
</comment>
<dbReference type="EMBL" id="VMNH01000022">
    <property type="protein sequence ID" value="TVO71189.1"/>
    <property type="molecule type" value="Genomic_DNA"/>
</dbReference>
<dbReference type="InterPro" id="IPR004811">
    <property type="entry name" value="RelA/Spo_fam"/>
</dbReference>
<dbReference type="GO" id="GO:0008728">
    <property type="term" value="F:GTP diphosphokinase activity"/>
    <property type="evidence" value="ECO:0007669"/>
    <property type="project" value="TreeGrafter"/>
</dbReference>
<dbReference type="PROSITE" id="PS51671">
    <property type="entry name" value="ACT"/>
    <property type="match status" value="1"/>
</dbReference>
<dbReference type="PANTHER" id="PTHR21262:SF31">
    <property type="entry name" value="GTP PYROPHOSPHOKINASE"/>
    <property type="match status" value="1"/>
</dbReference>
<comment type="similarity">
    <text evidence="8">Belongs to the relA/spoT family.</text>
</comment>
<dbReference type="InterPro" id="IPR012675">
    <property type="entry name" value="Beta-grasp_dom_sf"/>
</dbReference>
<dbReference type="SUPFAM" id="SSF109604">
    <property type="entry name" value="HD-domain/PDEase-like"/>
    <property type="match status" value="1"/>
</dbReference>
<protein>
    <recommendedName>
        <fullName evidence="1">GTP pyrophosphokinase</fullName>
        <ecNumber evidence="3">3.1.7.2</ecNumber>
    </recommendedName>
    <alternativeName>
        <fullName evidence="5">(p)ppGpp synthase</fullName>
    </alternativeName>
    <alternativeName>
        <fullName evidence="4">ATP:GTP 3'-pyrophosphotransferase</fullName>
    </alternativeName>
    <alternativeName>
        <fullName evidence="6">ppGpp synthase I</fullName>
    </alternativeName>
</protein>
<evidence type="ECO:0000256" key="5">
    <source>
        <dbReference type="ARBA" id="ARBA00032407"/>
    </source>
</evidence>
<dbReference type="RefSeq" id="WP_144359768.1">
    <property type="nucleotide sequence ID" value="NZ_VMNH01000022.1"/>
</dbReference>
<name>A0A558DKE5_9GAMM</name>
<comment type="caution">
    <text evidence="11">The sequence shown here is derived from an EMBL/GenBank/DDBJ whole genome shotgun (WGS) entry which is preliminary data.</text>
</comment>
<evidence type="ECO:0000259" key="9">
    <source>
        <dbReference type="PROSITE" id="PS51671"/>
    </source>
</evidence>
<dbReference type="EC" id="3.1.7.2" evidence="3"/>
<dbReference type="FunFam" id="1.10.3210.10:FF:000001">
    <property type="entry name" value="GTP pyrophosphokinase RelA"/>
    <property type="match status" value="1"/>
</dbReference>
<dbReference type="GO" id="GO:0015969">
    <property type="term" value="P:guanosine tetraphosphate metabolic process"/>
    <property type="evidence" value="ECO:0007669"/>
    <property type="project" value="InterPro"/>
</dbReference>
<evidence type="ECO:0000256" key="8">
    <source>
        <dbReference type="RuleBase" id="RU003847"/>
    </source>
</evidence>
<organism evidence="11 12">
    <name type="scientific">Sedimenticola selenatireducens</name>
    <dbReference type="NCBI Taxonomy" id="191960"/>
    <lineage>
        <taxon>Bacteria</taxon>
        <taxon>Pseudomonadati</taxon>
        <taxon>Pseudomonadota</taxon>
        <taxon>Gammaproteobacteria</taxon>
        <taxon>Chromatiales</taxon>
        <taxon>Sedimenticolaceae</taxon>
        <taxon>Sedimenticola</taxon>
    </lineage>
</organism>
<feature type="domain" description="TGS" evidence="10">
    <location>
        <begin position="406"/>
        <end position="468"/>
    </location>
</feature>
<dbReference type="Gene3D" id="3.30.70.260">
    <property type="match status" value="1"/>
</dbReference>
<dbReference type="FunFam" id="3.30.460.10:FF:000001">
    <property type="entry name" value="GTP pyrophosphokinase RelA"/>
    <property type="match status" value="1"/>
</dbReference>
<dbReference type="InterPro" id="IPR007685">
    <property type="entry name" value="RelA_SpoT"/>
</dbReference>
<dbReference type="CDD" id="cd04876">
    <property type="entry name" value="ACT_RelA-SpoT"/>
    <property type="match status" value="1"/>
</dbReference>
<evidence type="ECO:0000256" key="1">
    <source>
        <dbReference type="ARBA" id="ARBA00019852"/>
    </source>
</evidence>
<dbReference type="FunFam" id="3.10.20.30:FF:000002">
    <property type="entry name" value="GTP pyrophosphokinase (RelA/SpoT)"/>
    <property type="match status" value="1"/>
</dbReference>
<evidence type="ECO:0000313" key="12">
    <source>
        <dbReference type="Proteomes" id="UP000316649"/>
    </source>
</evidence>
<dbReference type="SUPFAM" id="SSF81301">
    <property type="entry name" value="Nucleotidyltransferase"/>
    <property type="match status" value="1"/>
</dbReference>
<accession>A0A558DKE5</accession>
<dbReference type="AlphaFoldDB" id="A0A558DKE5"/>
<dbReference type="InterPro" id="IPR033655">
    <property type="entry name" value="TGS_RelA/SpoT"/>
</dbReference>
<dbReference type="SUPFAM" id="SSF55021">
    <property type="entry name" value="ACT-like"/>
    <property type="match status" value="1"/>
</dbReference>
<evidence type="ECO:0000259" key="10">
    <source>
        <dbReference type="PROSITE" id="PS51880"/>
    </source>
</evidence>
<dbReference type="Proteomes" id="UP000316649">
    <property type="component" value="Unassembled WGS sequence"/>
</dbReference>
<comment type="pathway">
    <text evidence="2">Purine metabolism; ppGpp biosynthesis; ppGpp from GDP: step 1/1.</text>
</comment>
<comment type="function">
    <text evidence="8">In eubacteria ppGpp (guanosine 3'-diphosphate 5'-diphosphate) is a mediator of the stringent response that coordinates a variety of cellular activities in response to changes in nutritional abundance.</text>
</comment>
<evidence type="ECO:0000313" key="11">
    <source>
        <dbReference type="EMBL" id="TVO71189.1"/>
    </source>
</evidence>
<dbReference type="InterPro" id="IPR045600">
    <property type="entry name" value="RelA/SpoT_AH_RIS"/>
</dbReference>
<dbReference type="Pfam" id="PF13291">
    <property type="entry name" value="ACT_4"/>
    <property type="match status" value="1"/>
</dbReference>